<dbReference type="PANTHER" id="PTHR11960">
    <property type="entry name" value="EUKARYOTIC TRANSLATION INITIATION FACTOR 4E RELATED"/>
    <property type="match status" value="1"/>
</dbReference>
<dbReference type="GO" id="GO:0016281">
    <property type="term" value="C:eukaryotic translation initiation factor 4F complex"/>
    <property type="evidence" value="ECO:0007669"/>
    <property type="project" value="TreeGrafter"/>
</dbReference>
<dbReference type="InterPro" id="IPR023398">
    <property type="entry name" value="TIF_eIF4e-like"/>
</dbReference>
<sequence length="190" mass="21697">MEGEAALHQLDRNWTLWYDSPSTYNAEDWEKSLVPVITVHSVEEFFAMLRYMKPLHALRTSAQYHFFQEGVKPMWEDEANKKGGKIWMNVEINKNDATDANSSTKTELDKLWENVLMSLIGESLEEEGEENESQIMGVVISKKKYYNRVAVWVRDADNTKAIENITSRLTSGVALPPSVKLGFAKHGEKA</sequence>
<name>S9VLU5_9TRYP</name>
<evidence type="ECO:0000313" key="3">
    <source>
        <dbReference type="Proteomes" id="UP000515908"/>
    </source>
</evidence>
<dbReference type="Gene3D" id="3.30.760.10">
    <property type="entry name" value="RNA Cap, Translation Initiation Factor Eif4e"/>
    <property type="match status" value="1"/>
</dbReference>
<dbReference type="Pfam" id="PF01652">
    <property type="entry name" value="IF4E"/>
    <property type="match status" value="1"/>
</dbReference>
<comment type="similarity">
    <text evidence="1">Belongs to the eukaryotic initiation factor 4E family.</text>
</comment>
<gene>
    <name evidence="2" type="ORF">ADEAN_000290000</name>
</gene>
<evidence type="ECO:0000256" key="1">
    <source>
        <dbReference type="RuleBase" id="RU004374"/>
    </source>
</evidence>
<dbReference type="Proteomes" id="UP000515908">
    <property type="component" value="Chromosome 05"/>
</dbReference>
<keyword evidence="1 2" id="KW-0396">Initiation factor</keyword>
<dbReference type="VEuPathDB" id="TriTrypDB:ADEAN_000290000"/>
<reference evidence="2 3" key="1">
    <citation type="submission" date="2020-08" db="EMBL/GenBank/DDBJ databases">
        <authorList>
            <person name="Newling K."/>
            <person name="Davey J."/>
            <person name="Forrester S."/>
        </authorList>
    </citation>
    <scope>NUCLEOTIDE SEQUENCE [LARGE SCALE GENOMIC DNA]</scope>
    <source>
        <strain evidence="3">Crithidia deanei Carvalho (ATCC PRA-265)</strain>
    </source>
</reference>
<dbReference type="GO" id="GO:0003743">
    <property type="term" value="F:translation initiation factor activity"/>
    <property type="evidence" value="ECO:0007669"/>
    <property type="project" value="UniProtKB-KW"/>
</dbReference>
<dbReference type="EMBL" id="LR877149">
    <property type="protein sequence ID" value="CAD2215445.1"/>
    <property type="molecule type" value="Genomic_DNA"/>
</dbReference>
<dbReference type="OrthoDB" id="590761at2759"/>
<accession>S9VLU5</accession>
<dbReference type="SUPFAM" id="SSF55418">
    <property type="entry name" value="eIF4e-like"/>
    <property type="match status" value="1"/>
</dbReference>
<dbReference type="GO" id="GO:0000340">
    <property type="term" value="F:RNA 7-methylguanosine cap binding"/>
    <property type="evidence" value="ECO:0007669"/>
    <property type="project" value="TreeGrafter"/>
</dbReference>
<dbReference type="InterPro" id="IPR001040">
    <property type="entry name" value="TIF_eIF_4E"/>
</dbReference>
<keyword evidence="3" id="KW-1185">Reference proteome</keyword>
<evidence type="ECO:0000313" key="2">
    <source>
        <dbReference type="EMBL" id="CAD2215445.1"/>
    </source>
</evidence>
<protein>
    <submittedName>
        <fullName evidence="2">Eukaryotic initiation factor 4E, putative</fullName>
    </submittedName>
</protein>
<dbReference type="PANTHER" id="PTHR11960:SF73">
    <property type="entry name" value="TRANSLATION INITIATION FACTOR 4E, PUTATIVE-RELATED"/>
    <property type="match status" value="1"/>
</dbReference>
<proteinExistence type="inferred from homology"/>
<organism evidence="2 3">
    <name type="scientific">Angomonas deanei</name>
    <dbReference type="NCBI Taxonomy" id="59799"/>
    <lineage>
        <taxon>Eukaryota</taxon>
        <taxon>Discoba</taxon>
        <taxon>Euglenozoa</taxon>
        <taxon>Kinetoplastea</taxon>
        <taxon>Metakinetoplastina</taxon>
        <taxon>Trypanosomatida</taxon>
        <taxon>Trypanosomatidae</taxon>
        <taxon>Strigomonadinae</taxon>
        <taxon>Angomonas</taxon>
    </lineage>
</organism>
<dbReference type="AlphaFoldDB" id="S9VLU5"/>
<keyword evidence="1" id="KW-0694">RNA-binding</keyword>
<keyword evidence="1" id="KW-0648">Protein biosynthesis</keyword>